<gene>
    <name evidence="2" type="ORF">PSON_ATCC_30995.1.T1570111</name>
</gene>
<evidence type="ECO:0000313" key="3">
    <source>
        <dbReference type="Proteomes" id="UP000692954"/>
    </source>
</evidence>
<dbReference type="EMBL" id="CAJJDN010000157">
    <property type="protein sequence ID" value="CAD8125273.1"/>
    <property type="molecule type" value="Genomic_DNA"/>
</dbReference>
<feature type="domain" description="TtsA-like Glycoside hydrolase family 108" evidence="1">
    <location>
        <begin position="12"/>
        <end position="98"/>
    </location>
</feature>
<dbReference type="AlphaFoldDB" id="A0A8S1RD34"/>
<dbReference type="OrthoDB" id="302078at2759"/>
<name>A0A8S1RD34_9CILI</name>
<dbReference type="Pfam" id="PF05838">
    <property type="entry name" value="Glyco_hydro_108"/>
    <property type="match status" value="1"/>
</dbReference>
<comment type="caution">
    <text evidence="2">The sequence shown here is derived from an EMBL/GenBank/DDBJ whole genome shotgun (WGS) entry which is preliminary data.</text>
</comment>
<organism evidence="2 3">
    <name type="scientific">Paramecium sonneborni</name>
    <dbReference type="NCBI Taxonomy" id="65129"/>
    <lineage>
        <taxon>Eukaryota</taxon>
        <taxon>Sar</taxon>
        <taxon>Alveolata</taxon>
        <taxon>Ciliophora</taxon>
        <taxon>Intramacronucleata</taxon>
        <taxon>Oligohymenophorea</taxon>
        <taxon>Peniculida</taxon>
        <taxon>Parameciidae</taxon>
        <taxon>Paramecium</taxon>
    </lineage>
</organism>
<sequence length="616" mass="72441">MVKDDKFFTCLKYIMESEGGDINHKDDRGGATRQGVSQKAYNNYQKELGNNGKIKSVLELTKDQIEDFYYYYYKKYNVDKIEDINSCYLYFDTVILQGPDKAARMAQNVCNIKVDGCFVKNNPKQEVFFKGWINRVDRIYNQIQNSTIQQLYNQYQNKRTQERYDKNNQQTQNLNGIDCNIDLSVLNRIKGVNKMCARFLIESQENIILSDLATVLSVLHGPKLKDEHKGISFSLDPIIIPNQQEFKQQQKVCWPDAYVERNIIQDTELAKILFDADYLLKLMSLGVESDGKTPFKYPQELQQLGFNSCSNMGKQKQQQMLYRFWLVPQQCFYTQINNKYVIDDIQVACQARQIERVNNKLKDKICQDVNDTAYQFAAKFTKLYDKIAKYYPIFNRLKQLFKAAALGRWMYINKIKINYQDIVRFSRKVDNSPKAIPILKYEQVGEQNKIPIYFTQSEKIQVAKEYLIEKGHPTTQDLINQILKQIPDLKGYQVSTSVQYSQGGVDTHCQNMIESKQDPKLDKFKTLDEVDIPFFPQKKCTNCNRMIECHLQNLDQNQCSIHNEYTCYLCLDLITNQQLNPKSCIINNYRYIFHQNCYNEYQEIINRKHDDDDDLY</sequence>
<dbReference type="InterPro" id="IPR008565">
    <property type="entry name" value="TtsA-like_GH18_dom"/>
</dbReference>
<evidence type="ECO:0000259" key="1">
    <source>
        <dbReference type="Pfam" id="PF05838"/>
    </source>
</evidence>
<reference evidence="2" key="1">
    <citation type="submission" date="2021-01" db="EMBL/GenBank/DDBJ databases">
        <authorList>
            <consortium name="Genoscope - CEA"/>
            <person name="William W."/>
        </authorList>
    </citation>
    <scope>NUCLEOTIDE SEQUENCE</scope>
</reference>
<evidence type="ECO:0000313" key="2">
    <source>
        <dbReference type="EMBL" id="CAD8125273.1"/>
    </source>
</evidence>
<protein>
    <recommendedName>
        <fullName evidence="1">TtsA-like Glycoside hydrolase family 108 domain-containing protein</fullName>
    </recommendedName>
</protein>
<accession>A0A8S1RD34</accession>
<dbReference type="Proteomes" id="UP000692954">
    <property type="component" value="Unassembled WGS sequence"/>
</dbReference>
<keyword evidence="3" id="KW-1185">Reference proteome</keyword>
<proteinExistence type="predicted"/>